<protein>
    <submittedName>
        <fullName evidence="1">Uncharacterized protein</fullName>
    </submittedName>
</protein>
<dbReference type="EMBL" id="JALNTZ010000004">
    <property type="protein sequence ID" value="KAJ3655111.1"/>
    <property type="molecule type" value="Genomic_DNA"/>
</dbReference>
<gene>
    <name evidence="1" type="ORF">Zmor_014251</name>
</gene>
<sequence>MSRWVTGMLRNSEVPVLWDTVVDSMVRCLNDLGYHTLRYANELVILLTGKNADTLCQLQTFQLSDEVKYLGVVLDWRLNCKKHLDEKVEKAGSDLWECHRVVGMS</sequence>
<comment type="caution">
    <text evidence="1">The sequence shown here is derived from an EMBL/GenBank/DDBJ whole genome shotgun (WGS) entry which is preliminary data.</text>
</comment>
<name>A0AA38IH08_9CUCU</name>
<evidence type="ECO:0000313" key="2">
    <source>
        <dbReference type="Proteomes" id="UP001168821"/>
    </source>
</evidence>
<accession>A0AA38IH08</accession>
<organism evidence="1 2">
    <name type="scientific">Zophobas morio</name>
    <dbReference type="NCBI Taxonomy" id="2755281"/>
    <lineage>
        <taxon>Eukaryota</taxon>
        <taxon>Metazoa</taxon>
        <taxon>Ecdysozoa</taxon>
        <taxon>Arthropoda</taxon>
        <taxon>Hexapoda</taxon>
        <taxon>Insecta</taxon>
        <taxon>Pterygota</taxon>
        <taxon>Neoptera</taxon>
        <taxon>Endopterygota</taxon>
        <taxon>Coleoptera</taxon>
        <taxon>Polyphaga</taxon>
        <taxon>Cucujiformia</taxon>
        <taxon>Tenebrionidae</taxon>
        <taxon>Zophobas</taxon>
    </lineage>
</organism>
<evidence type="ECO:0000313" key="1">
    <source>
        <dbReference type="EMBL" id="KAJ3655111.1"/>
    </source>
</evidence>
<keyword evidence="2" id="KW-1185">Reference proteome</keyword>
<dbReference type="Proteomes" id="UP001168821">
    <property type="component" value="Unassembled WGS sequence"/>
</dbReference>
<proteinExistence type="predicted"/>
<dbReference type="AlphaFoldDB" id="A0AA38IH08"/>
<reference evidence="1" key="1">
    <citation type="journal article" date="2023" name="G3 (Bethesda)">
        <title>Whole genome assemblies of Zophobas morio and Tenebrio molitor.</title>
        <authorList>
            <person name="Kaur S."/>
            <person name="Stinson S.A."/>
            <person name="diCenzo G.C."/>
        </authorList>
    </citation>
    <scope>NUCLEOTIDE SEQUENCE</scope>
    <source>
        <strain evidence="1">QUZm001</strain>
    </source>
</reference>